<accession>A0ABR1IX82</accession>
<evidence type="ECO:0000313" key="4">
    <source>
        <dbReference type="Proteomes" id="UP001498398"/>
    </source>
</evidence>
<feature type="domain" description="DUF6534" evidence="2">
    <location>
        <begin position="36"/>
        <end position="94"/>
    </location>
</feature>
<keyword evidence="1" id="KW-1133">Transmembrane helix</keyword>
<protein>
    <recommendedName>
        <fullName evidence="2">DUF6534 domain-containing protein</fullName>
    </recommendedName>
</protein>
<keyword evidence="1" id="KW-0472">Membrane</keyword>
<gene>
    <name evidence="3" type="ORF">VKT23_015514</name>
</gene>
<evidence type="ECO:0000259" key="2">
    <source>
        <dbReference type="Pfam" id="PF20152"/>
    </source>
</evidence>
<dbReference type="EMBL" id="JBANRG010000053">
    <property type="protein sequence ID" value="KAK7443732.1"/>
    <property type="molecule type" value="Genomic_DNA"/>
</dbReference>
<comment type="caution">
    <text evidence="3">The sequence shown here is derived from an EMBL/GenBank/DDBJ whole genome shotgun (WGS) entry which is preliminary data.</text>
</comment>
<keyword evidence="1" id="KW-0812">Transmembrane</keyword>
<dbReference type="Pfam" id="PF20152">
    <property type="entry name" value="DUF6534"/>
    <property type="match status" value="1"/>
</dbReference>
<reference evidence="3 4" key="1">
    <citation type="submission" date="2024-01" db="EMBL/GenBank/DDBJ databases">
        <title>A draft genome for the cacao thread blight pathogen Marasmiellus scandens.</title>
        <authorList>
            <person name="Baruah I.K."/>
            <person name="Leung J."/>
            <person name="Bukari Y."/>
            <person name="Amoako-Attah I."/>
            <person name="Meinhardt L.W."/>
            <person name="Bailey B.A."/>
            <person name="Cohen S.P."/>
        </authorList>
    </citation>
    <scope>NUCLEOTIDE SEQUENCE [LARGE SCALE GENOMIC DNA]</scope>
    <source>
        <strain evidence="3 4">GH-19</strain>
    </source>
</reference>
<name>A0ABR1IX82_9AGAR</name>
<dbReference type="InterPro" id="IPR045339">
    <property type="entry name" value="DUF6534"/>
</dbReference>
<feature type="transmembrane region" description="Helical" evidence="1">
    <location>
        <begin position="32"/>
        <end position="50"/>
    </location>
</feature>
<evidence type="ECO:0000256" key="1">
    <source>
        <dbReference type="SAM" id="Phobius"/>
    </source>
</evidence>
<dbReference type="Proteomes" id="UP001498398">
    <property type="component" value="Unassembled WGS sequence"/>
</dbReference>
<proteinExistence type="predicted"/>
<sequence>MEGLGLSIASEIQMLGHFTRISVLNSQITADAVLTFLCDGMTTFSLCYLLHRSRSGITSTNHMINKILVGILNRGGFNFALTIIYLILSKNHVICPAASSRWPNYGYFGSFELAIPSVNAQKVSKENQFLF</sequence>
<organism evidence="3 4">
    <name type="scientific">Marasmiellus scandens</name>
    <dbReference type="NCBI Taxonomy" id="2682957"/>
    <lineage>
        <taxon>Eukaryota</taxon>
        <taxon>Fungi</taxon>
        <taxon>Dikarya</taxon>
        <taxon>Basidiomycota</taxon>
        <taxon>Agaricomycotina</taxon>
        <taxon>Agaricomycetes</taxon>
        <taxon>Agaricomycetidae</taxon>
        <taxon>Agaricales</taxon>
        <taxon>Marasmiineae</taxon>
        <taxon>Omphalotaceae</taxon>
        <taxon>Marasmiellus</taxon>
    </lineage>
</organism>
<keyword evidence="4" id="KW-1185">Reference proteome</keyword>
<evidence type="ECO:0000313" key="3">
    <source>
        <dbReference type="EMBL" id="KAK7443732.1"/>
    </source>
</evidence>
<feature type="transmembrane region" description="Helical" evidence="1">
    <location>
        <begin position="71"/>
        <end position="88"/>
    </location>
</feature>